<dbReference type="SUPFAM" id="SSF90257">
    <property type="entry name" value="Myosin rod fragments"/>
    <property type="match status" value="1"/>
</dbReference>
<evidence type="ECO:0000313" key="3">
    <source>
        <dbReference type="WBParaSite" id="jg8183"/>
    </source>
</evidence>
<accession>A0A915EPR9</accession>
<dbReference type="WBParaSite" id="jg8183">
    <property type="protein sequence ID" value="jg8183"/>
    <property type="gene ID" value="jg8183"/>
</dbReference>
<keyword evidence="2" id="KW-1185">Reference proteome</keyword>
<sequence length="112" mass="12418">MLAKGKEQEEMEATAVKVTAIKDSLQKEEQMRQQLETESKKLAEKNDAMLKELQSNKNRSEEVAQRMNALTSAKVIINMVGKANAAGELKSSYRALAKTLTLARQALVSHSK</sequence>
<reference evidence="3" key="1">
    <citation type="submission" date="2022-11" db="UniProtKB">
        <authorList>
            <consortium name="WormBaseParasite"/>
        </authorList>
    </citation>
    <scope>IDENTIFICATION</scope>
</reference>
<keyword evidence="1" id="KW-0175">Coiled coil</keyword>
<evidence type="ECO:0000313" key="2">
    <source>
        <dbReference type="Proteomes" id="UP000887574"/>
    </source>
</evidence>
<evidence type="ECO:0000256" key="1">
    <source>
        <dbReference type="SAM" id="Coils"/>
    </source>
</evidence>
<feature type="coiled-coil region" evidence="1">
    <location>
        <begin position="18"/>
        <end position="70"/>
    </location>
</feature>
<dbReference type="Proteomes" id="UP000887574">
    <property type="component" value="Unplaced"/>
</dbReference>
<proteinExistence type="predicted"/>
<dbReference type="AlphaFoldDB" id="A0A915EPR9"/>
<name>A0A915EPR9_9BILA</name>
<protein>
    <submittedName>
        <fullName evidence="3">Endosome-associated-trafficking regulator 1</fullName>
    </submittedName>
</protein>
<organism evidence="2 3">
    <name type="scientific">Ditylenchus dipsaci</name>
    <dbReference type="NCBI Taxonomy" id="166011"/>
    <lineage>
        <taxon>Eukaryota</taxon>
        <taxon>Metazoa</taxon>
        <taxon>Ecdysozoa</taxon>
        <taxon>Nematoda</taxon>
        <taxon>Chromadorea</taxon>
        <taxon>Rhabditida</taxon>
        <taxon>Tylenchina</taxon>
        <taxon>Tylenchomorpha</taxon>
        <taxon>Sphaerularioidea</taxon>
        <taxon>Anguinidae</taxon>
        <taxon>Anguininae</taxon>
        <taxon>Ditylenchus</taxon>
    </lineage>
</organism>